<dbReference type="AlphaFoldDB" id="A0A9P7YUU9"/>
<proteinExistence type="predicted"/>
<dbReference type="PANTHER" id="PTHR28043:SF1">
    <property type="entry name" value="INCREASED RECOMBINATION CENTERS PROTEIN 6"/>
    <property type="match status" value="1"/>
</dbReference>
<dbReference type="InterPro" id="IPR034627">
    <property type="entry name" value="Irc6"/>
</dbReference>
<name>A0A9P7YUU9_9HELO</name>
<protein>
    <recommendedName>
        <fullName evidence="3">Increased recombination centers protein 6</fullName>
    </recommendedName>
</protein>
<keyword evidence="2" id="KW-1185">Reference proteome</keyword>
<dbReference type="GO" id="GO:0030674">
    <property type="term" value="F:protein-macromolecule adaptor activity"/>
    <property type="evidence" value="ECO:0007669"/>
    <property type="project" value="TreeGrafter"/>
</dbReference>
<dbReference type="Pfam" id="PF10199">
    <property type="entry name" value="Adaptin_binding"/>
    <property type="match status" value="1"/>
</dbReference>
<accession>A0A9P7YUU9</accession>
<reference evidence="1" key="1">
    <citation type="journal article" date="2021" name="IMA Fungus">
        <title>Genomic characterization of three marine fungi, including Emericellopsis atlantica sp. nov. with signatures of a generalist lifestyle and marine biomass degradation.</title>
        <authorList>
            <person name="Hagestad O.C."/>
            <person name="Hou L."/>
            <person name="Andersen J.H."/>
            <person name="Hansen E.H."/>
            <person name="Altermark B."/>
            <person name="Li C."/>
            <person name="Kuhnert E."/>
            <person name="Cox R.J."/>
            <person name="Crous P.W."/>
            <person name="Spatafora J.W."/>
            <person name="Lail K."/>
            <person name="Amirebrahimi M."/>
            <person name="Lipzen A."/>
            <person name="Pangilinan J."/>
            <person name="Andreopoulos W."/>
            <person name="Hayes R.D."/>
            <person name="Ng V."/>
            <person name="Grigoriev I.V."/>
            <person name="Jackson S.A."/>
            <person name="Sutton T.D.S."/>
            <person name="Dobson A.D.W."/>
            <person name="Rama T."/>
        </authorList>
    </citation>
    <scope>NUCLEOTIDE SEQUENCE</scope>
    <source>
        <strain evidence="1">TRa3180A</strain>
    </source>
</reference>
<dbReference type="OrthoDB" id="10261384at2759"/>
<evidence type="ECO:0000313" key="1">
    <source>
        <dbReference type="EMBL" id="KAG9240171.1"/>
    </source>
</evidence>
<sequence length="300" mass="32647">MEITNPRRILAVSPPDAGLLDLVKNLTGTPPSITDTVAGTTHTLPLKTAYFTASISIWLDEIDDAGIWAAEFLAPEAKEVLAVLGAYIVCFRRPVDNEALDKVRELLTAVQNVVNGSGYGWDGVCLAIAMPQSIVPALEMGAEEWDDLCTKYGFEFVDSEATGKNQYSGMMDILACENVGMQRLKEALEANDWEAGDEELEDLGFDDFKGDGDGDDADSLGFSIEPADMEAEMFGMQQAIYSGTQGKGKTNDGEDDDDVEQLQTMMLKLQAARVDLGSDLPEKERRKLAVKAVNDIMETL</sequence>
<evidence type="ECO:0008006" key="3">
    <source>
        <dbReference type="Google" id="ProtNLM"/>
    </source>
</evidence>
<organism evidence="1 2">
    <name type="scientific">Calycina marina</name>
    <dbReference type="NCBI Taxonomy" id="1763456"/>
    <lineage>
        <taxon>Eukaryota</taxon>
        <taxon>Fungi</taxon>
        <taxon>Dikarya</taxon>
        <taxon>Ascomycota</taxon>
        <taxon>Pezizomycotina</taxon>
        <taxon>Leotiomycetes</taxon>
        <taxon>Helotiales</taxon>
        <taxon>Pezizellaceae</taxon>
        <taxon>Calycina</taxon>
    </lineage>
</organism>
<comment type="caution">
    <text evidence="1">The sequence shown here is derived from an EMBL/GenBank/DDBJ whole genome shotgun (WGS) entry which is preliminary data.</text>
</comment>
<dbReference type="Gene3D" id="3.40.50.11960">
    <property type="match status" value="1"/>
</dbReference>
<dbReference type="GO" id="GO:0016192">
    <property type="term" value="P:vesicle-mediated transport"/>
    <property type="evidence" value="ECO:0007669"/>
    <property type="project" value="InterPro"/>
</dbReference>
<dbReference type="PANTHER" id="PTHR28043">
    <property type="entry name" value="INCREASED RECOMBINATION CENTERS PROTEIN 6"/>
    <property type="match status" value="1"/>
</dbReference>
<gene>
    <name evidence="1" type="ORF">BJ878DRAFT_430866</name>
</gene>
<dbReference type="Proteomes" id="UP000887226">
    <property type="component" value="Unassembled WGS sequence"/>
</dbReference>
<dbReference type="EMBL" id="MU254555">
    <property type="protein sequence ID" value="KAG9240171.1"/>
    <property type="molecule type" value="Genomic_DNA"/>
</dbReference>
<evidence type="ECO:0000313" key="2">
    <source>
        <dbReference type="Proteomes" id="UP000887226"/>
    </source>
</evidence>